<dbReference type="SMART" id="SM00721">
    <property type="entry name" value="BAR"/>
    <property type="match status" value="1"/>
</dbReference>
<keyword evidence="11" id="KW-1133">Transmembrane helix</keyword>
<feature type="transmembrane region" description="Helical" evidence="11">
    <location>
        <begin position="250"/>
        <end position="271"/>
    </location>
</feature>
<keyword evidence="7" id="KW-0965">Cell junction</keyword>
<dbReference type="CDD" id="cd00160">
    <property type="entry name" value="RhoGEF"/>
    <property type="match status" value="1"/>
</dbReference>
<feature type="compositionally biased region" description="Polar residues" evidence="10">
    <location>
        <begin position="697"/>
        <end position="714"/>
    </location>
</feature>
<dbReference type="Pfam" id="PF00621">
    <property type="entry name" value="RhoGEF"/>
    <property type="match status" value="1"/>
</dbReference>
<reference evidence="16" key="1">
    <citation type="submission" date="2020-01" db="EMBL/GenBank/DDBJ databases">
        <title>Genome Sequencing of Three Apophysomyces-Like Fungal Strains Confirms a Novel Fungal Genus in the Mucoromycota with divergent Burkholderia-like Endosymbiotic Bacteria.</title>
        <authorList>
            <person name="Stajich J.E."/>
            <person name="Macias A.M."/>
            <person name="Carter-House D."/>
            <person name="Lovett B."/>
            <person name="Kasson L.R."/>
            <person name="Berry K."/>
            <person name="Grigoriev I."/>
            <person name="Chang Y."/>
            <person name="Spatafora J."/>
            <person name="Kasson M.T."/>
        </authorList>
    </citation>
    <scope>NUCLEOTIDE SEQUENCE</scope>
    <source>
        <strain evidence="16">NRRL A-21654</strain>
    </source>
</reference>
<dbReference type="GO" id="GO:0005795">
    <property type="term" value="C:Golgi stack"/>
    <property type="evidence" value="ECO:0007669"/>
    <property type="project" value="UniProtKB-SubCell"/>
</dbReference>
<dbReference type="CDD" id="cd17352">
    <property type="entry name" value="MFS_MCT_SLC16"/>
    <property type="match status" value="1"/>
</dbReference>
<dbReference type="PANTHER" id="PTHR22834:SF20">
    <property type="entry name" value="SH3 DOMAIN-CONTAINING PROTEIN"/>
    <property type="match status" value="1"/>
</dbReference>
<dbReference type="InterPro" id="IPR000219">
    <property type="entry name" value="DH_dom"/>
</dbReference>
<accession>A0A8H7EM07</accession>
<dbReference type="CDD" id="cd00174">
    <property type="entry name" value="SH3"/>
    <property type="match status" value="1"/>
</dbReference>
<dbReference type="InterPro" id="IPR001331">
    <property type="entry name" value="GDS_CDC24_CS"/>
</dbReference>
<dbReference type="Gene3D" id="2.30.30.40">
    <property type="entry name" value="SH3 Domains"/>
    <property type="match status" value="1"/>
</dbReference>
<feature type="transmembrane region" description="Helical" evidence="11">
    <location>
        <begin position="379"/>
        <end position="402"/>
    </location>
</feature>
<dbReference type="Proteomes" id="UP000605846">
    <property type="component" value="Unassembled WGS sequence"/>
</dbReference>
<dbReference type="InterPro" id="IPR036028">
    <property type="entry name" value="SH3-like_dom_sf"/>
</dbReference>
<feature type="region of interest" description="Disordered" evidence="10">
    <location>
        <begin position="1283"/>
        <end position="1323"/>
    </location>
</feature>
<dbReference type="InterPro" id="IPR051492">
    <property type="entry name" value="Dynamin-Rho_GEF"/>
</dbReference>
<dbReference type="Gene3D" id="1.20.1250.20">
    <property type="entry name" value="MFS general substrate transporter like domains"/>
    <property type="match status" value="2"/>
</dbReference>
<dbReference type="GO" id="GO:0016020">
    <property type="term" value="C:membrane"/>
    <property type="evidence" value="ECO:0007669"/>
    <property type="project" value="UniProtKB-SubCell"/>
</dbReference>
<dbReference type="InterPro" id="IPR011701">
    <property type="entry name" value="MFS"/>
</dbReference>
<dbReference type="SUPFAM" id="SSF50044">
    <property type="entry name" value="SH3-domain"/>
    <property type="match status" value="1"/>
</dbReference>
<feature type="domain" description="DH" evidence="13">
    <location>
        <begin position="816"/>
        <end position="1013"/>
    </location>
</feature>
<evidence type="ECO:0000256" key="1">
    <source>
        <dbReference type="ARBA" id="ARBA00004141"/>
    </source>
</evidence>
<dbReference type="PROSITE" id="PS50002">
    <property type="entry name" value="SH3"/>
    <property type="match status" value="1"/>
</dbReference>
<comment type="subcellular location">
    <subcellularLocation>
        <location evidence="2">Cell junction</location>
    </subcellularLocation>
    <subcellularLocation>
        <location evidence="3">Golgi apparatus</location>
        <location evidence="3">Golgi stack</location>
    </subcellularLocation>
    <subcellularLocation>
        <location evidence="1">Membrane</location>
        <topology evidence="1">Multi-pass membrane protein</topology>
    </subcellularLocation>
</comment>
<dbReference type="SUPFAM" id="SSF48065">
    <property type="entry name" value="DBL homology domain (DH-domain)"/>
    <property type="match status" value="1"/>
</dbReference>
<feature type="domain" description="SH3" evidence="12">
    <location>
        <begin position="1332"/>
        <end position="1394"/>
    </location>
</feature>
<feature type="compositionally biased region" description="Polar residues" evidence="10">
    <location>
        <begin position="1313"/>
        <end position="1323"/>
    </location>
</feature>
<dbReference type="SUPFAM" id="SSF103657">
    <property type="entry name" value="BAR/IMD domain-like"/>
    <property type="match status" value="1"/>
</dbReference>
<evidence type="ECO:0000313" key="16">
    <source>
        <dbReference type="EMBL" id="KAF7723454.1"/>
    </source>
</evidence>
<keyword evidence="5 9" id="KW-0728">SH3 domain</keyword>
<dbReference type="SUPFAM" id="SSF103473">
    <property type="entry name" value="MFS general substrate transporter"/>
    <property type="match status" value="1"/>
</dbReference>
<feature type="compositionally biased region" description="Polar residues" evidence="10">
    <location>
        <begin position="672"/>
        <end position="689"/>
    </location>
</feature>
<dbReference type="PROSITE" id="PS51021">
    <property type="entry name" value="BAR"/>
    <property type="match status" value="1"/>
</dbReference>
<dbReference type="SMART" id="SM00326">
    <property type="entry name" value="SH3"/>
    <property type="match status" value="1"/>
</dbReference>
<feature type="transmembrane region" description="Helical" evidence="11">
    <location>
        <begin position="185"/>
        <end position="205"/>
    </location>
</feature>
<dbReference type="GO" id="GO:0031991">
    <property type="term" value="P:regulation of actomyosin contractile ring contraction"/>
    <property type="evidence" value="ECO:0007669"/>
    <property type="project" value="TreeGrafter"/>
</dbReference>
<proteinExistence type="predicted"/>
<dbReference type="PROSITE" id="PS00741">
    <property type="entry name" value="DH_1"/>
    <property type="match status" value="1"/>
</dbReference>
<evidence type="ECO:0000256" key="6">
    <source>
        <dbReference type="ARBA" id="ARBA00022658"/>
    </source>
</evidence>
<dbReference type="PROSITE" id="PS50850">
    <property type="entry name" value="MFS"/>
    <property type="match status" value="1"/>
</dbReference>
<feature type="transmembrane region" description="Helical" evidence="11">
    <location>
        <begin position="470"/>
        <end position="494"/>
    </location>
</feature>
<evidence type="ECO:0000259" key="14">
    <source>
        <dbReference type="PROSITE" id="PS50850"/>
    </source>
</evidence>
<keyword evidence="17" id="KW-1185">Reference proteome</keyword>
<dbReference type="Pfam" id="PF03114">
    <property type="entry name" value="BAR"/>
    <property type="match status" value="1"/>
</dbReference>
<dbReference type="InterPro" id="IPR035899">
    <property type="entry name" value="DBL_dom_sf"/>
</dbReference>
<feature type="compositionally biased region" description="Low complexity" evidence="10">
    <location>
        <begin position="790"/>
        <end position="799"/>
    </location>
</feature>
<dbReference type="InterPro" id="IPR004148">
    <property type="entry name" value="BAR_dom"/>
</dbReference>
<feature type="region of interest" description="Disordered" evidence="10">
    <location>
        <begin position="669"/>
        <end position="714"/>
    </location>
</feature>
<gene>
    <name evidence="16" type="ORF">EC973_002007</name>
</gene>
<evidence type="ECO:0000256" key="7">
    <source>
        <dbReference type="ARBA" id="ARBA00022949"/>
    </source>
</evidence>
<keyword evidence="11" id="KW-0812">Transmembrane</keyword>
<dbReference type="Pfam" id="PF07690">
    <property type="entry name" value="MFS_1"/>
    <property type="match status" value="2"/>
</dbReference>
<dbReference type="Gene3D" id="1.20.900.10">
    <property type="entry name" value="Dbl homology (DH) domain"/>
    <property type="match status" value="1"/>
</dbReference>
<feature type="region of interest" description="Disordered" evidence="10">
    <location>
        <begin position="774"/>
        <end position="808"/>
    </location>
</feature>
<feature type="transmembrane region" description="Helical" evidence="11">
    <location>
        <begin position="296"/>
        <end position="316"/>
    </location>
</feature>
<name>A0A8H7EM07_9FUNG</name>
<dbReference type="Gene3D" id="1.20.1270.60">
    <property type="entry name" value="Arfaptin homology (AH) domain/BAR domain"/>
    <property type="match status" value="1"/>
</dbReference>
<feature type="compositionally biased region" description="Polar residues" evidence="10">
    <location>
        <begin position="559"/>
        <end position="571"/>
    </location>
</feature>
<evidence type="ECO:0000259" key="13">
    <source>
        <dbReference type="PROSITE" id="PS50010"/>
    </source>
</evidence>
<dbReference type="InterPro" id="IPR020846">
    <property type="entry name" value="MFS_dom"/>
</dbReference>
<feature type="transmembrane region" description="Helical" evidence="11">
    <location>
        <begin position="217"/>
        <end position="238"/>
    </location>
</feature>
<evidence type="ECO:0000259" key="12">
    <source>
        <dbReference type="PROSITE" id="PS50002"/>
    </source>
</evidence>
<comment type="caution">
    <text evidence="16">The sequence shown here is derived from an EMBL/GenBank/DDBJ whole genome shotgun (WGS) entry which is preliminary data.</text>
</comment>
<evidence type="ECO:0000256" key="2">
    <source>
        <dbReference type="ARBA" id="ARBA00004282"/>
    </source>
</evidence>
<feature type="transmembrane region" description="Helical" evidence="11">
    <location>
        <begin position="161"/>
        <end position="179"/>
    </location>
</feature>
<dbReference type="OrthoDB" id="10256089at2759"/>
<dbReference type="GO" id="GO:0035556">
    <property type="term" value="P:intracellular signal transduction"/>
    <property type="evidence" value="ECO:0007669"/>
    <property type="project" value="InterPro"/>
</dbReference>
<dbReference type="PANTHER" id="PTHR22834">
    <property type="entry name" value="NUCLEAR FUSION PROTEIN FUS2"/>
    <property type="match status" value="1"/>
</dbReference>
<feature type="compositionally biased region" description="Basic and acidic residues" evidence="10">
    <location>
        <begin position="15"/>
        <end position="26"/>
    </location>
</feature>
<feature type="region of interest" description="Disordered" evidence="10">
    <location>
        <begin position="1"/>
        <end position="26"/>
    </location>
</feature>
<dbReference type="GO" id="GO:0022857">
    <property type="term" value="F:transmembrane transporter activity"/>
    <property type="evidence" value="ECO:0007669"/>
    <property type="project" value="InterPro"/>
</dbReference>
<evidence type="ECO:0000256" key="10">
    <source>
        <dbReference type="SAM" id="MobiDB-lite"/>
    </source>
</evidence>
<protein>
    <recommendedName>
        <fullName evidence="4">Dynamin-binding protein</fullName>
    </recommendedName>
    <alternativeName>
        <fullName evidence="8">Scaffold protein Tuba</fullName>
    </alternativeName>
</protein>
<dbReference type="InterPro" id="IPR027267">
    <property type="entry name" value="AH/BAR_dom_sf"/>
</dbReference>
<evidence type="ECO:0000256" key="5">
    <source>
        <dbReference type="ARBA" id="ARBA00022443"/>
    </source>
</evidence>
<feature type="transmembrane region" description="Helical" evidence="11">
    <location>
        <begin position="408"/>
        <end position="433"/>
    </location>
</feature>
<sequence length="1394" mass="154622">MSRSSSDTQRVQDLPLKEKGIEDDEKTRIENPQTYPALLECAPIPTLASLNEITLTLSKHTLRDVEDQQSVNTKVPVEPYPTEGIRNPGWLVVFSAFLVNFFVFGTIFSWGNFQRLYLNEVYPGQTDEFGIAFVGTSASAVLMALGLFMTPIIRAIGFRGAMAIGTILCPLGLILASFSTQLWQLYLTQGILFGIGGAFCFSSCITLPSQWFVKKRAFATGIGVSGSGAGGIALSPMAQGLISTVGYRNALRAMGGLGFALLSIATVLALSRWRPPSTPDRKWWAVFDISLIDRDFGLLLLFTLFVPFGYIAPFFLTPTYAAYIGVDAANGATLVSIMSATNAISRILLGYVGDKFGRINTLTGCTLLAGKPNFPYSHLLSFLYLTSFLWQKITGVFTMVLWQLSSTYPIYVVYALLNGLSGGGFVSLLPAVTAEIVGIDNIQRGLAMAYLGTAAGSLLGTPIAGLLQRWYGWTAAIQFAGAMSVAAGLVGLVLRMLRCQAMDQHPDAFAKTLNRQRSAHHAASQRDGSVNRLSRVFEQSSRGPVLPAKPPSLRLSASYQHQVDVPSQTSLPAEDSPAAGIDQTSLAFNDIRAKFQKGGNSQKPMPKHNPISVARVSATPTSPPPIPQKTGRALRNVAQKEPPVVPAKPGTVRTSSCATTRTNSFVAELSQRLEQTETNTYSRRTSIRNSDPRLVRQPSNSSLKNVPSNNTSSSLHIPFIARTLTGTSTTSTSSTSSTATSPSKRAWQYGSALTSWLTGSSADDHQHNRLKGSITVVSKEPMTEQSPALSSSETSISGSLPVSPQLSGKDQQKVIKRSKVMQELLETEKVYQRNMILLKEVYYDQACAAESPLQKADVKTLFANLLDIVDLEETFVTLLEDACPVINDNKLAVSPDDHDDSTVGMVFREMMGRLDEVYCEYCKRHEDAVLRMQELENVPSAQAFFMKCNEQMQGQTGSWDLGSLLIRPVQRVLKYPLLLREIFLLTPANHPDHENLSLATKEIQEVADHINEIKRRKDIVERIVGDKKKTDINKFRQVTGFAAEATQDALFDALQIRFEEQQEVARQLARDVQKWVRQVKDQFDNLQLFASSMENIYSSWGGVRVRSMESMREFTKATSMFSMIMSRELDTMMRGYVYSRIDSFLRVFENPSQVISKRAQKLLDYDRVRGIKSKGDTPDKALQESADAYVSINAQLVDELPRFFVLTARYFDILVGELAMVQTQFHSQLAREWRKLVDKHFDGHHTDMQGIIAKYISSMECVQRLIDDITPINKTVWETVPGATDTPSIRRKQQPDYFGPSSSSSMSDDTSSHRMTNGSLTQKNIETEQLAEPMFECVLLYDYEPQNADELCVRQGDTILVWDKDGEDTWWYGSLVDASDLRYGWVPAYYCQKV</sequence>
<dbReference type="SMART" id="SM00325">
    <property type="entry name" value="RhoGEF"/>
    <property type="match status" value="1"/>
</dbReference>
<evidence type="ECO:0000256" key="9">
    <source>
        <dbReference type="PROSITE-ProRule" id="PRU00192"/>
    </source>
</evidence>
<feature type="transmembrane region" description="Helical" evidence="11">
    <location>
        <begin position="445"/>
        <end position="464"/>
    </location>
</feature>
<evidence type="ECO:0000313" key="17">
    <source>
        <dbReference type="Proteomes" id="UP000605846"/>
    </source>
</evidence>
<dbReference type="InterPro" id="IPR036259">
    <property type="entry name" value="MFS_trans_sf"/>
</dbReference>
<evidence type="ECO:0000256" key="8">
    <source>
        <dbReference type="ARBA" id="ARBA00032587"/>
    </source>
</evidence>
<feature type="domain" description="BAR" evidence="15">
    <location>
        <begin position="1036"/>
        <end position="1250"/>
    </location>
</feature>
<dbReference type="EMBL" id="JABAYA010000151">
    <property type="protein sequence ID" value="KAF7723454.1"/>
    <property type="molecule type" value="Genomic_DNA"/>
</dbReference>
<dbReference type="PROSITE" id="PS50010">
    <property type="entry name" value="DH_2"/>
    <property type="match status" value="1"/>
</dbReference>
<feature type="transmembrane region" description="Helical" evidence="11">
    <location>
        <begin position="130"/>
        <end position="149"/>
    </location>
</feature>
<evidence type="ECO:0000256" key="4">
    <source>
        <dbReference type="ARBA" id="ARBA00018186"/>
    </source>
</evidence>
<keyword evidence="6" id="KW-0344">Guanine-nucleotide releasing factor</keyword>
<feature type="region of interest" description="Disordered" evidence="10">
    <location>
        <begin position="559"/>
        <end position="580"/>
    </location>
</feature>
<evidence type="ECO:0000259" key="15">
    <source>
        <dbReference type="PROSITE" id="PS51021"/>
    </source>
</evidence>
<organism evidence="16 17">
    <name type="scientific">Apophysomyces ossiformis</name>
    <dbReference type="NCBI Taxonomy" id="679940"/>
    <lineage>
        <taxon>Eukaryota</taxon>
        <taxon>Fungi</taxon>
        <taxon>Fungi incertae sedis</taxon>
        <taxon>Mucoromycota</taxon>
        <taxon>Mucoromycotina</taxon>
        <taxon>Mucoromycetes</taxon>
        <taxon>Mucorales</taxon>
        <taxon>Mucorineae</taxon>
        <taxon>Mucoraceae</taxon>
        <taxon>Apophysomyces</taxon>
    </lineage>
</organism>
<dbReference type="GO" id="GO:0005085">
    <property type="term" value="F:guanyl-nucleotide exchange factor activity"/>
    <property type="evidence" value="ECO:0007669"/>
    <property type="project" value="UniProtKB-KW"/>
</dbReference>
<dbReference type="Pfam" id="PF14604">
    <property type="entry name" value="SH3_9"/>
    <property type="match status" value="1"/>
</dbReference>
<dbReference type="GO" id="GO:0032955">
    <property type="term" value="P:regulation of division septum assembly"/>
    <property type="evidence" value="ECO:0007669"/>
    <property type="project" value="TreeGrafter"/>
</dbReference>
<evidence type="ECO:0000256" key="11">
    <source>
        <dbReference type="SAM" id="Phobius"/>
    </source>
</evidence>
<feature type="domain" description="Major facilitator superfamily (MFS) profile" evidence="14">
    <location>
        <begin position="89"/>
        <end position="498"/>
    </location>
</feature>
<feature type="transmembrane region" description="Helical" evidence="11">
    <location>
        <begin position="90"/>
        <end position="110"/>
    </location>
</feature>
<feature type="compositionally biased region" description="Polar residues" evidence="10">
    <location>
        <begin position="1"/>
        <end position="11"/>
    </location>
</feature>
<evidence type="ECO:0000256" key="3">
    <source>
        <dbReference type="ARBA" id="ARBA00004348"/>
    </source>
</evidence>
<dbReference type="InterPro" id="IPR001452">
    <property type="entry name" value="SH3_domain"/>
</dbReference>
<keyword evidence="11" id="KW-0472">Membrane</keyword>